<comment type="caution">
    <text evidence="1">The sequence shown here is derived from an EMBL/GenBank/DDBJ whole genome shotgun (WGS) entry which is preliminary data.</text>
</comment>
<dbReference type="EMBL" id="LNKD01000009">
    <property type="protein sequence ID" value="OSG84556.1"/>
    <property type="molecule type" value="Genomic_DNA"/>
</dbReference>
<evidence type="ECO:0000313" key="1">
    <source>
        <dbReference type="EMBL" id="OSG84556.1"/>
    </source>
</evidence>
<protein>
    <submittedName>
        <fullName evidence="1">Uncharacterized protein</fullName>
    </submittedName>
</protein>
<dbReference type="RefSeq" id="WP_236838171.1">
    <property type="nucleotide sequence ID" value="NZ_LNKD01000009.1"/>
</dbReference>
<reference evidence="1 2" key="1">
    <citation type="journal article" date="2016" name="Sci. Rep.">
        <title>Evaluation of genetic diversity among strains of the human gut commensal Bifidobacterium adolescentis.</title>
        <authorList>
            <person name="Duranti S."/>
            <person name="Milani C."/>
            <person name="Lugli G.A."/>
            <person name="Mancabelli L."/>
            <person name="Turroni F."/>
            <person name="Ferrario C."/>
            <person name="Mangifesta M."/>
            <person name="Viappiani A."/>
            <person name="Sanchez B."/>
            <person name="Margolles A."/>
            <person name="van Sinderen D."/>
            <person name="Ventura M."/>
        </authorList>
    </citation>
    <scope>NUCLEOTIDE SEQUENCE [LARGE SCALE GENOMIC DNA]</scope>
    <source>
        <strain evidence="1 2">487B</strain>
    </source>
</reference>
<evidence type="ECO:0000313" key="2">
    <source>
        <dbReference type="Proteomes" id="UP000193377"/>
    </source>
</evidence>
<sequence>MLSLEVQISKRTNRWVDVTNDFLNITSRNYLSGRKHWRTMKGVENFIDKAIKTYPWLTRENFRINGTEEERRKPQTATTTDVEVRVGDVFISVWGYSMTLVDFYQVTKVSKTGKSVNVRKLAYKVVDGATCSPQGGRVVPVKDCFVGKELKNKRIRGDYDVKPRPMFTVNDCATAHLVDGIDPNGYFMCNWD</sequence>
<dbReference type="AlphaFoldDB" id="A0A1X2YQW3"/>
<accession>A0A1X2YQW3</accession>
<gene>
    <name evidence="1" type="ORF">B0487_2220</name>
</gene>
<name>A0A1X2YQW3_BIFAD</name>
<organism evidence="1 2">
    <name type="scientific">Bifidobacterium adolescentis</name>
    <dbReference type="NCBI Taxonomy" id="1680"/>
    <lineage>
        <taxon>Bacteria</taxon>
        <taxon>Bacillati</taxon>
        <taxon>Actinomycetota</taxon>
        <taxon>Actinomycetes</taxon>
        <taxon>Bifidobacteriales</taxon>
        <taxon>Bifidobacteriaceae</taxon>
        <taxon>Bifidobacterium</taxon>
    </lineage>
</organism>
<dbReference type="Proteomes" id="UP000193377">
    <property type="component" value="Unassembled WGS sequence"/>
</dbReference>
<proteinExistence type="predicted"/>